<protein>
    <recommendedName>
        <fullName evidence="3">Lantibiotic</fullName>
    </recommendedName>
</protein>
<accession>A0ABP5HEP2</accession>
<sequence>METLSELAPRQVGGALTREPVVEFDSFEQAATAADRCPISCVCSGGTDNCLATGNTSFA</sequence>
<keyword evidence="2" id="KW-1185">Reference proteome</keyword>
<organism evidence="1 2">
    <name type="scientific">Streptomyces albiaxialis</name>
    <dbReference type="NCBI Taxonomy" id="329523"/>
    <lineage>
        <taxon>Bacteria</taxon>
        <taxon>Bacillati</taxon>
        <taxon>Actinomycetota</taxon>
        <taxon>Actinomycetes</taxon>
        <taxon>Kitasatosporales</taxon>
        <taxon>Streptomycetaceae</taxon>
        <taxon>Streptomyces</taxon>
    </lineage>
</organism>
<dbReference type="RefSeq" id="WP_344526694.1">
    <property type="nucleotide sequence ID" value="NZ_BAAAPE010000007.1"/>
</dbReference>
<comment type="caution">
    <text evidence="1">The sequence shown here is derived from an EMBL/GenBank/DDBJ whole genome shotgun (WGS) entry which is preliminary data.</text>
</comment>
<evidence type="ECO:0000313" key="1">
    <source>
        <dbReference type="EMBL" id="GAA2071024.1"/>
    </source>
</evidence>
<dbReference type="Proteomes" id="UP001500016">
    <property type="component" value="Unassembled WGS sequence"/>
</dbReference>
<reference evidence="2" key="1">
    <citation type="journal article" date="2019" name="Int. J. Syst. Evol. Microbiol.">
        <title>The Global Catalogue of Microorganisms (GCM) 10K type strain sequencing project: providing services to taxonomists for standard genome sequencing and annotation.</title>
        <authorList>
            <consortium name="The Broad Institute Genomics Platform"/>
            <consortium name="The Broad Institute Genome Sequencing Center for Infectious Disease"/>
            <person name="Wu L."/>
            <person name="Ma J."/>
        </authorList>
    </citation>
    <scope>NUCLEOTIDE SEQUENCE [LARGE SCALE GENOMIC DNA]</scope>
    <source>
        <strain evidence="2">JCM 15478</strain>
    </source>
</reference>
<evidence type="ECO:0000313" key="2">
    <source>
        <dbReference type="Proteomes" id="UP001500016"/>
    </source>
</evidence>
<evidence type="ECO:0008006" key="3">
    <source>
        <dbReference type="Google" id="ProtNLM"/>
    </source>
</evidence>
<name>A0ABP5HEP2_9ACTN</name>
<proteinExistence type="predicted"/>
<gene>
    <name evidence="1" type="ORF">GCM10009801_22190</name>
</gene>
<dbReference type="EMBL" id="BAAAPE010000007">
    <property type="protein sequence ID" value="GAA2071024.1"/>
    <property type="molecule type" value="Genomic_DNA"/>
</dbReference>